<evidence type="ECO:0000313" key="1">
    <source>
        <dbReference type="EMBL" id="WOG97650.1"/>
    </source>
</evidence>
<dbReference type="Proteomes" id="UP000077755">
    <property type="component" value="Chromosome 4"/>
</dbReference>
<dbReference type="AlphaFoldDB" id="A0A165XYB9"/>
<accession>A0A165XYB9</accession>
<evidence type="ECO:0000313" key="2">
    <source>
        <dbReference type="Proteomes" id="UP000077755"/>
    </source>
</evidence>
<dbReference type="Gramene" id="KZM98663">
    <property type="protein sequence ID" value="KZM98663"/>
    <property type="gene ID" value="DCAR_013975"/>
</dbReference>
<reference evidence="1" key="1">
    <citation type="journal article" date="2016" name="Nat. Genet.">
        <title>A high-quality carrot genome assembly provides new insights into carotenoid accumulation and asterid genome evolution.</title>
        <authorList>
            <person name="Iorizzo M."/>
            <person name="Ellison S."/>
            <person name="Senalik D."/>
            <person name="Zeng P."/>
            <person name="Satapoomin P."/>
            <person name="Huang J."/>
            <person name="Bowman M."/>
            <person name="Iovene M."/>
            <person name="Sanseverino W."/>
            <person name="Cavagnaro P."/>
            <person name="Yildiz M."/>
            <person name="Macko-Podgorni A."/>
            <person name="Moranska E."/>
            <person name="Grzebelus E."/>
            <person name="Grzebelus D."/>
            <person name="Ashrafi H."/>
            <person name="Zheng Z."/>
            <person name="Cheng S."/>
            <person name="Spooner D."/>
            <person name="Van Deynze A."/>
            <person name="Simon P."/>
        </authorList>
    </citation>
    <scope>NUCLEOTIDE SEQUENCE</scope>
    <source>
        <tissue evidence="1">Leaf</tissue>
    </source>
</reference>
<sequence>MATPATPIKMDSSPYEDAEEVGGEAGDSTCAPTMHIANTNQIAKAAAIFSKPILTEINLDDYILMIRSRVAMDCWCISHCCEAFL</sequence>
<protein>
    <submittedName>
        <fullName evidence="1">Uncharacterized protein</fullName>
    </submittedName>
</protein>
<organism evidence="1 2">
    <name type="scientific">Daucus carota subsp. sativus</name>
    <name type="common">Carrot</name>
    <dbReference type="NCBI Taxonomy" id="79200"/>
    <lineage>
        <taxon>Eukaryota</taxon>
        <taxon>Viridiplantae</taxon>
        <taxon>Streptophyta</taxon>
        <taxon>Embryophyta</taxon>
        <taxon>Tracheophyta</taxon>
        <taxon>Spermatophyta</taxon>
        <taxon>Magnoliopsida</taxon>
        <taxon>eudicotyledons</taxon>
        <taxon>Gunneridae</taxon>
        <taxon>Pentapetalae</taxon>
        <taxon>asterids</taxon>
        <taxon>campanulids</taxon>
        <taxon>Apiales</taxon>
        <taxon>Apiaceae</taxon>
        <taxon>Apioideae</taxon>
        <taxon>Scandiceae</taxon>
        <taxon>Daucinae</taxon>
        <taxon>Daucus</taxon>
        <taxon>Daucus sect. Daucus</taxon>
    </lineage>
</organism>
<keyword evidence="2" id="KW-1185">Reference proteome</keyword>
<reference evidence="1" key="2">
    <citation type="submission" date="2022-03" db="EMBL/GenBank/DDBJ databases">
        <title>Draft title - Genomic analysis of global carrot germplasm unveils the trajectory of domestication and the origin of high carotenoid orange carrot.</title>
        <authorList>
            <person name="Iorizzo M."/>
            <person name="Ellison S."/>
            <person name="Senalik D."/>
            <person name="Macko-Podgorni A."/>
            <person name="Grzebelus D."/>
            <person name="Bostan H."/>
            <person name="Rolling W."/>
            <person name="Curaba J."/>
            <person name="Simon P."/>
        </authorList>
    </citation>
    <scope>NUCLEOTIDE SEQUENCE</scope>
    <source>
        <tissue evidence="1">Leaf</tissue>
    </source>
</reference>
<proteinExistence type="predicted"/>
<gene>
    <name evidence="1" type="ORF">DCAR_0416991</name>
</gene>
<name>A0A165XYB9_DAUCS</name>
<dbReference type="EMBL" id="CP093346">
    <property type="protein sequence ID" value="WOG97650.1"/>
    <property type="molecule type" value="Genomic_DNA"/>
</dbReference>